<reference evidence="2" key="2">
    <citation type="submission" date="2015-01" db="EMBL/GenBank/DDBJ databases">
        <title>Evolutionary Origins and Diversification of the Mycorrhizal Mutualists.</title>
        <authorList>
            <consortium name="DOE Joint Genome Institute"/>
            <consortium name="Mycorrhizal Genomics Consortium"/>
            <person name="Kohler A."/>
            <person name="Kuo A."/>
            <person name="Nagy L.G."/>
            <person name="Floudas D."/>
            <person name="Copeland A."/>
            <person name="Barry K.W."/>
            <person name="Cichocki N."/>
            <person name="Veneault-Fourrey C."/>
            <person name="LaButti K."/>
            <person name="Lindquist E.A."/>
            <person name="Lipzen A."/>
            <person name="Lundell T."/>
            <person name="Morin E."/>
            <person name="Murat C."/>
            <person name="Riley R."/>
            <person name="Ohm R."/>
            <person name="Sun H."/>
            <person name="Tunlid A."/>
            <person name="Henrissat B."/>
            <person name="Grigoriev I.V."/>
            <person name="Hibbett D.S."/>
            <person name="Martin F."/>
        </authorList>
    </citation>
    <scope>NUCLEOTIDE SEQUENCE [LARGE SCALE GENOMIC DNA]</scope>
    <source>
        <strain evidence="2">Foug A</strain>
    </source>
</reference>
<dbReference type="Proteomes" id="UP000053989">
    <property type="component" value="Unassembled WGS sequence"/>
</dbReference>
<sequence>GQLESTILTSYVQAAKLKAWLARDNCPSAIKECQILFEKAFAVKGDTSLDGGDLPNMSFSGTSSIQSSAIPPDLHKLIPGPIALHSRHHVNGVMYARHSTHTGNSLVTFYPGGDTSLPTVPGSIKYIFEHGSKISFALQHQNPAPSDTLDPFHHYPHFPAQLYHASLSPELEKVDPSWVVSHYVRWSFTPTFVVVLTLSRVRYCFHEQTNILTLLGLTIDKK</sequence>
<dbReference type="HOGENOM" id="CLU_067870_0_0_1"/>
<dbReference type="EMBL" id="KN822035">
    <property type="protein sequence ID" value="KIM63408.1"/>
    <property type="molecule type" value="Genomic_DNA"/>
</dbReference>
<evidence type="ECO:0000313" key="1">
    <source>
        <dbReference type="EMBL" id="KIM63408.1"/>
    </source>
</evidence>
<dbReference type="AlphaFoldDB" id="A0A0C2ZPB7"/>
<organism evidence="1 2">
    <name type="scientific">Scleroderma citrinum Foug A</name>
    <dbReference type="NCBI Taxonomy" id="1036808"/>
    <lineage>
        <taxon>Eukaryota</taxon>
        <taxon>Fungi</taxon>
        <taxon>Dikarya</taxon>
        <taxon>Basidiomycota</taxon>
        <taxon>Agaricomycotina</taxon>
        <taxon>Agaricomycetes</taxon>
        <taxon>Agaricomycetidae</taxon>
        <taxon>Boletales</taxon>
        <taxon>Sclerodermatineae</taxon>
        <taxon>Sclerodermataceae</taxon>
        <taxon>Scleroderma</taxon>
    </lineage>
</organism>
<gene>
    <name evidence="1" type="ORF">SCLCIDRAFT_117378</name>
</gene>
<keyword evidence="2" id="KW-1185">Reference proteome</keyword>
<dbReference type="STRING" id="1036808.A0A0C2ZPB7"/>
<protein>
    <submittedName>
        <fullName evidence="1">Uncharacterized protein</fullName>
    </submittedName>
</protein>
<accession>A0A0C2ZPB7</accession>
<proteinExistence type="predicted"/>
<dbReference type="OrthoDB" id="3247418at2759"/>
<reference evidence="1 2" key="1">
    <citation type="submission" date="2014-04" db="EMBL/GenBank/DDBJ databases">
        <authorList>
            <consortium name="DOE Joint Genome Institute"/>
            <person name="Kuo A."/>
            <person name="Kohler A."/>
            <person name="Nagy L.G."/>
            <person name="Floudas D."/>
            <person name="Copeland A."/>
            <person name="Barry K.W."/>
            <person name="Cichocki N."/>
            <person name="Veneault-Fourrey C."/>
            <person name="LaButti K."/>
            <person name="Lindquist E.A."/>
            <person name="Lipzen A."/>
            <person name="Lundell T."/>
            <person name="Morin E."/>
            <person name="Murat C."/>
            <person name="Sun H."/>
            <person name="Tunlid A."/>
            <person name="Henrissat B."/>
            <person name="Grigoriev I.V."/>
            <person name="Hibbett D.S."/>
            <person name="Martin F."/>
            <person name="Nordberg H.P."/>
            <person name="Cantor M.N."/>
            <person name="Hua S.X."/>
        </authorList>
    </citation>
    <scope>NUCLEOTIDE SEQUENCE [LARGE SCALE GENOMIC DNA]</scope>
    <source>
        <strain evidence="1 2">Foug A</strain>
    </source>
</reference>
<feature type="non-terminal residue" evidence="1">
    <location>
        <position position="1"/>
    </location>
</feature>
<evidence type="ECO:0000313" key="2">
    <source>
        <dbReference type="Proteomes" id="UP000053989"/>
    </source>
</evidence>
<dbReference type="InParanoid" id="A0A0C2ZPB7"/>
<name>A0A0C2ZPB7_9AGAM</name>